<dbReference type="GeneID" id="116292925"/>
<evidence type="ECO:0000313" key="10">
    <source>
        <dbReference type="Proteomes" id="UP000515163"/>
    </source>
</evidence>
<name>A0A2K9UYR2_ACTTE</name>
<evidence type="ECO:0000256" key="2">
    <source>
        <dbReference type="ARBA" id="ARBA00022448"/>
    </source>
</evidence>
<dbReference type="SUPFAM" id="SSF46458">
    <property type="entry name" value="Globin-like"/>
    <property type="match status" value="1"/>
</dbReference>
<dbReference type="GO" id="GO:0016491">
    <property type="term" value="F:oxidoreductase activity"/>
    <property type="evidence" value="ECO:0007669"/>
    <property type="project" value="UniProtKB-ARBA"/>
</dbReference>
<organism evidence="9">
    <name type="scientific">Actinia tenebrosa</name>
    <name type="common">Australian red waratah sea anemone</name>
    <dbReference type="NCBI Taxonomy" id="6105"/>
    <lineage>
        <taxon>Eukaryota</taxon>
        <taxon>Metazoa</taxon>
        <taxon>Cnidaria</taxon>
        <taxon>Anthozoa</taxon>
        <taxon>Hexacorallia</taxon>
        <taxon>Actiniaria</taxon>
        <taxon>Actiniidae</taxon>
        <taxon>Actinia</taxon>
    </lineage>
</organism>
<dbReference type="PANTHER" id="PTHR46458:SF1">
    <property type="entry name" value="GEO09476P1"/>
    <property type="match status" value="1"/>
</dbReference>
<dbReference type="CDD" id="cd01040">
    <property type="entry name" value="Mb-like"/>
    <property type="match status" value="1"/>
</dbReference>
<dbReference type="InterPro" id="IPR000971">
    <property type="entry name" value="Globin"/>
</dbReference>
<comment type="similarity">
    <text evidence="7">Belongs to the globin family.</text>
</comment>
<keyword evidence="10" id="KW-1185">Reference proteome</keyword>
<dbReference type="PRINTS" id="PR01906">
    <property type="entry name" value="FISHGLOBIN"/>
</dbReference>
<evidence type="ECO:0000313" key="12">
    <source>
        <dbReference type="RefSeq" id="XP_031556129.1"/>
    </source>
</evidence>
<accession>A0A2K9UYR2</accession>
<dbReference type="GO" id="GO:0005506">
    <property type="term" value="F:iron ion binding"/>
    <property type="evidence" value="ECO:0007669"/>
    <property type="project" value="InterPro"/>
</dbReference>
<evidence type="ECO:0000256" key="5">
    <source>
        <dbReference type="ARBA" id="ARBA00022723"/>
    </source>
</evidence>
<proteinExistence type="evidence at transcript level"/>
<dbReference type="RefSeq" id="XP_031556128.1">
    <property type="nucleotide sequence ID" value="XM_031700268.1"/>
</dbReference>
<evidence type="ECO:0000256" key="1">
    <source>
        <dbReference type="ARBA" id="ARBA00011245"/>
    </source>
</evidence>
<sequence length="174" mass="20102">MGCSSSIDRHQRRVNPDPIDIPLSKAQKYLVRETWETVELYKNNVGKQTFLRFFENNPEFQKLFPEFKELKYEELQKANALHGHAKRVMKAVENAVSAMDDAVSFSAYLEELGRRHVARSLKPSYLDAMQAALMDSLRQTLQSEWTDETAIAWNKLFRFIADTMITGLQSSHTT</sequence>
<keyword evidence="6" id="KW-0408">Iron</keyword>
<dbReference type="RefSeq" id="XP_031556129.1">
    <property type="nucleotide sequence ID" value="XM_031700269.1"/>
</dbReference>
<dbReference type="GO" id="GO:0019825">
    <property type="term" value="F:oxygen binding"/>
    <property type="evidence" value="ECO:0007669"/>
    <property type="project" value="InterPro"/>
</dbReference>
<dbReference type="InterPro" id="IPR050532">
    <property type="entry name" value="Globin-like_OT"/>
</dbReference>
<dbReference type="EMBL" id="KY810203">
    <property type="protein sequence ID" value="AUV50082.1"/>
    <property type="molecule type" value="mRNA"/>
</dbReference>
<dbReference type="InterPro" id="IPR012292">
    <property type="entry name" value="Globin/Proto"/>
</dbReference>
<dbReference type="GO" id="GO:0005344">
    <property type="term" value="F:oxygen carrier activity"/>
    <property type="evidence" value="ECO:0007669"/>
    <property type="project" value="UniProtKB-KW"/>
</dbReference>
<evidence type="ECO:0000256" key="6">
    <source>
        <dbReference type="ARBA" id="ARBA00023004"/>
    </source>
</evidence>
<dbReference type="AlphaFoldDB" id="A0A2K9UYR2"/>
<reference evidence="9" key="1">
    <citation type="submission" date="2017-03" db="EMBL/GenBank/DDBJ databases">
        <title>Evidence for a large expansion and #subfunctionalisation of globin genes in sea anemones.</title>
        <authorList>
            <person name="Smith H.L."/>
            <person name="Pavasovic A."/>
            <person name="Surm J.M."/>
            <person name="Phillips M.J."/>
            <person name="Prentis P.J."/>
        </authorList>
    </citation>
    <scope>NUCLEOTIDE SEQUENCE</scope>
</reference>
<dbReference type="KEGG" id="aten:116292925"/>
<protein>
    <submittedName>
        <fullName evidence="11 12">Globin-1-like</fullName>
    </submittedName>
    <submittedName>
        <fullName evidence="9">Globin-like protein</fullName>
    </submittedName>
</protein>
<evidence type="ECO:0000256" key="7">
    <source>
        <dbReference type="RuleBase" id="RU000356"/>
    </source>
</evidence>
<evidence type="ECO:0000313" key="9">
    <source>
        <dbReference type="EMBL" id="AUV50082.1"/>
    </source>
</evidence>
<dbReference type="Pfam" id="PF00042">
    <property type="entry name" value="Globin"/>
    <property type="match status" value="1"/>
</dbReference>
<dbReference type="Proteomes" id="UP000515163">
    <property type="component" value="Unplaced"/>
</dbReference>
<dbReference type="PROSITE" id="PS01033">
    <property type="entry name" value="GLOBIN"/>
    <property type="match status" value="1"/>
</dbReference>
<keyword evidence="5" id="KW-0479">Metal-binding</keyword>
<dbReference type="PANTHER" id="PTHR46458">
    <property type="entry name" value="BLR2807 PROTEIN"/>
    <property type="match status" value="1"/>
</dbReference>
<gene>
    <name evidence="11 12 13" type="primary">LOC116292925</name>
    <name evidence="9" type="ORF">A.tenebrosa_nvec141000032_2</name>
</gene>
<dbReference type="InterPro" id="IPR044399">
    <property type="entry name" value="Mb-like_M"/>
</dbReference>
<dbReference type="InterPro" id="IPR013314">
    <property type="entry name" value="Globin_lamprey/hagfish"/>
</dbReference>
<keyword evidence="2 7" id="KW-0813">Transport</keyword>
<dbReference type="GO" id="GO:0020037">
    <property type="term" value="F:heme binding"/>
    <property type="evidence" value="ECO:0007669"/>
    <property type="project" value="InterPro"/>
</dbReference>
<evidence type="ECO:0000256" key="4">
    <source>
        <dbReference type="ARBA" id="ARBA00022621"/>
    </source>
</evidence>
<comment type="subunit">
    <text evidence="1">Monomer.</text>
</comment>
<dbReference type="Gene3D" id="1.10.490.10">
    <property type="entry name" value="Globins"/>
    <property type="match status" value="1"/>
</dbReference>
<keyword evidence="4 7" id="KW-0561">Oxygen transport</keyword>
<evidence type="ECO:0000313" key="11">
    <source>
        <dbReference type="RefSeq" id="XP_031556128.1"/>
    </source>
</evidence>
<dbReference type="OrthoDB" id="436496at2759"/>
<keyword evidence="3 7" id="KW-0349">Heme</keyword>
<dbReference type="RefSeq" id="XP_031556130.1">
    <property type="nucleotide sequence ID" value="XM_031700270.1"/>
</dbReference>
<dbReference type="InterPro" id="IPR009050">
    <property type="entry name" value="Globin-like_sf"/>
</dbReference>
<feature type="domain" description="Globin" evidence="8">
    <location>
        <begin position="22"/>
        <end position="169"/>
    </location>
</feature>
<evidence type="ECO:0000313" key="13">
    <source>
        <dbReference type="RefSeq" id="XP_031556130.1"/>
    </source>
</evidence>
<evidence type="ECO:0000256" key="3">
    <source>
        <dbReference type="ARBA" id="ARBA00022617"/>
    </source>
</evidence>
<evidence type="ECO:0000259" key="8">
    <source>
        <dbReference type="PROSITE" id="PS01033"/>
    </source>
</evidence>
<reference evidence="11 12" key="2">
    <citation type="submission" date="2025-04" db="UniProtKB">
        <authorList>
            <consortium name="RefSeq"/>
        </authorList>
    </citation>
    <scope>IDENTIFICATION</scope>
    <source>
        <tissue evidence="11 12">Tentacle</tissue>
    </source>
</reference>